<protein>
    <recommendedName>
        <fullName evidence="8">Amino-acid acetyltransferase</fullName>
        <ecNumber evidence="8">2.3.1.1</ecNumber>
    </recommendedName>
    <alternativeName>
        <fullName evidence="8">N-acetylglutamate synthase</fullName>
        <shortName evidence="8">AGS</shortName>
        <shortName evidence="8">NAGS</shortName>
    </alternativeName>
</protein>
<evidence type="ECO:0000256" key="8">
    <source>
        <dbReference type="HAMAP-Rule" id="MF_01105"/>
    </source>
</evidence>
<dbReference type="SUPFAM" id="SSF53633">
    <property type="entry name" value="Carbamate kinase-like"/>
    <property type="match status" value="1"/>
</dbReference>
<proteinExistence type="inferred from homology"/>
<dbReference type="GO" id="GO:0006526">
    <property type="term" value="P:L-arginine biosynthetic process"/>
    <property type="evidence" value="ECO:0007669"/>
    <property type="project" value="UniProtKB-UniRule"/>
</dbReference>
<accession>A0A1Y0IDF1</accession>
<evidence type="ECO:0000256" key="7">
    <source>
        <dbReference type="ARBA" id="ARBA00048372"/>
    </source>
</evidence>
<gene>
    <name evidence="8" type="primary">argA</name>
    <name evidence="11" type="ORF">OLMES_4561</name>
</gene>
<keyword evidence="4 8" id="KW-0028">Amino-acid biosynthesis</keyword>
<dbReference type="InterPro" id="IPR001048">
    <property type="entry name" value="Asp/Glu/Uridylate_kinase"/>
</dbReference>
<evidence type="ECO:0000256" key="6">
    <source>
        <dbReference type="ARBA" id="ARBA00023315"/>
    </source>
</evidence>
<evidence type="ECO:0000256" key="9">
    <source>
        <dbReference type="SAM" id="MobiDB-lite"/>
    </source>
</evidence>
<dbReference type="AlphaFoldDB" id="A0A1Y0IDF1"/>
<keyword evidence="12" id="KW-1185">Reference proteome</keyword>
<keyword evidence="6 8" id="KW-0012">Acyltransferase</keyword>
<evidence type="ECO:0000256" key="3">
    <source>
        <dbReference type="ARBA" id="ARBA00022571"/>
    </source>
</evidence>
<dbReference type="InterPro" id="IPR010167">
    <property type="entry name" value="NH2A_AcTrfase"/>
</dbReference>
<evidence type="ECO:0000256" key="4">
    <source>
        <dbReference type="ARBA" id="ARBA00022605"/>
    </source>
</evidence>
<keyword evidence="8" id="KW-0963">Cytoplasm</keyword>
<name>A0A1Y0IDF1_9GAMM</name>
<dbReference type="Pfam" id="PF00696">
    <property type="entry name" value="AA_kinase"/>
    <property type="match status" value="1"/>
</dbReference>
<dbReference type="GO" id="GO:0004042">
    <property type="term" value="F:L-glutamate N-acetyltransferase activity"/>
    <property type="evidence" value="ECO:0007669"/>
    <property type="project" value="UniProtKB-UniRule"/>
</dbReference>
<dbReference type="Pfam" id="PF00583">
    <property type="entry name" value="Acetyltransf_1"/>
    <property type="match status" value="1"/>
</dbReference>
<dbReference type="InterPro" id="IPR016181">
    <property type="entry name" value="Acyl_CoA_acyltransferase"/>
</dbReference>
<dbReference type="Gene3D" id="3.40.630.30">
    <property type="match status" value="1"/>
</dbReference>
<dbReference type="CDD" id="cd04301">
    <property type="entry name" value="NAT_SF"/>
    <property type="match status" value="1"/>
</dbReference>
<comment type="pathway">
    <text evidence="1 8">Amino-acid biosynthesis; L-arginine biosynthesis; N(2)-acetyl-L-ornithine from L-glutamate: step 1/4.</text>
</comment>
<dbReference type="InterPro" id="IPR000182">
    <property type="entry name" value="GNAT_dom"/>
</dbReference>
<evidence type="ECO:0000313" key="11">
    <source>
        <dbReference type="EMBL" id="ARU58557.1"/>
    </source>
</evidence>
<evidence type="ECO:0000313" key="12">
    <source>
        <dbReference type="Proteomes" id="UP000196027"/>
    </source>
</evidence>
<evidence type="ECO:0000256" key="5">
    <source>
        <dbReference type="ARBA" id="ARBA00022679"/>
    </source>
</evidence>
<dbReference type="SUPFAM" id="SSF55729">
    <property type="entry name" value="Acyl-CoA N-acyltransferases (Nat)"/>
    <property type="match status" value="1"/>
</dbReference>
<dbReference type="NCBIfam" id="NF003641">
    <property type="entry name" value="PRK05279.1"/>
    <property type="match status" value="1"/>
</dbReference>
<dbReference type="CDD" id="cd04237">
    <property type="entry name" value="AAK_NAGS-ABP"/>
    <property type="match status" value="1"/>
</dbReference>
<evidence type="ECO:0000256" key="2">
    <source>
        <dbReference type="ARBA" id="ARBA00009145"/>
    </source>
</evidence>
<keyword evidence="3 8" id="KW-0055">Arginine biosynthesis</keyword>
<dbReference type="PROSITE" id="PS51186">
    <property type="entry name" value="GNAT"/>
    <property type="match status" value="1"/>
</dbReference>
<dbReference type="PANTHER" id="PTHR30602:SF12">
    <property type="entry name" value="AMINO-ACID ACETYLTRANSFERASE NAGS1, CHLOROPLASTIC-RELATED"/>
    <property type="match status" value="1"/>
</dbReference>
<comment type="catalytic activity">
    <reaction evidence="7 8">
        <text>L-glutamate + acetyl-CoA = N-acetyl-L-glutamate + CoA + H(+)</text>
        <dbReference type="Rhea" id="RHEA:24292"/>
        <dbReference type="ChEBI" id="CHEBI:15378"/>
        <dbReference type="ChEBI" id="CHEBI:29985"/>
        <dbReference type="ChEBI" id="CHEBI:44337"/>
        <dbReference type="ChEBI" id="CHEBI:57287"/>
        <dbReference type="ChEBI" id="CHEBI:57288"/>
        <dbReference type="EC" id="2.3.1.1"/>
    </reaction>
</comment>
<keyword evidence="5 8" id="KW-0808">Transferase</keyword>
<dbReference type="HAMAP" id="MF_01105">
    <property type="entry name" value="N_acetyl_glu_synth"/>
    <property type="match status" value="1"/>
</dbReference>
<dbReference type="RefSeq" id="WP_232465181.1">
    <property type="nucleotide sequence ID" value="NZ_CP021425.1"/>
</dbReference>
<dbReference type="UniPathway" id="UPA00068">
    <property type="reaction ID" value="UER00106"/>
</dbReference>
<dbReference type="KEGG" id="ome:OLMES_4561"/>
<dbReference type="PIRSF" id="PIRSF000423">
    <property type="entry name" value="ArgA"/>
    <property type="match status" value="1"/>
</dbReference>
<feature type="domain" description="N-acetyltransferase" evidence="10">
    <location>
        <begin position="330"/>
        <end position="469"/>
    </location>
</feature>
<dbReference type="Proteomes" id="UP000196027">
    <property type="component" value="Chromosome"/>
</dbReference>
<feature type="region of interest" description="Disordered" evidence="9">
    <location>
        <begin position="1"/>
        <end position="31"/>
    </location>
</feature>
<comment type="subcellular location">
    <subcellularLocation>
        <location evidence="8">Cytoplasm</location>
    </subcellularLocation>
</comment>
<organism evidence="11 12">
    <name type="scientific">Oleiphilus messinensis</name>
    <dbReference type="NCBI Taxonomy" id="141451"/>
    <lineage>
        <taxon>Bacteria</taxon>
        <taxon>Pseudomonadati</taxon>
        <taxon>Pseudomonadota</taxon>
        <taxon>Gammaproteobacteria</taxon>
        <taxon>Oceanospirillales</taxon>
        <taxon>Oleiphilaceae</taxon>
        <taxon>Oleiphilus</taxon>
    </lineage>
</organism>
<comment type="miscellaneous">
    <text evidence="8">In bacteria which possess the bifunctional enzyme ornithine acetyltransferase/N-acetylglutamate synthase (ArgJ), ArgA fulfills an anaplerotic role.</text>
</comment>
<reference evidence="11 12" key="1">
    <citation type="submission" date="2017-05" db="EMBL/GenBank/DDBJ databases">
        <title>Genomic insights into alkan degradation activity of Oleiphilus messinensis.</title>
        <authorList>
            <person name="Kozyavkin S.A."/>
            <person name="Slesarev A.I."/>
            <person name="Golyshin P.N."/>
            <person name="Korzhenkov A."/>
            <person name="Golyshina O.N."/>
            <person name="Toshchakov S.V."/>
        </authorList>
    </citation>
    <scope>NUCLEOTIDE SEQUENCE [LARGE SCALE GENOMIC DNA]</scope>
    <source>
        <strain evidence="11 12">ME102</strain>
    </source>
</reference>
<dbReference type="PANTHER" id="PTHR30602">
    <property type="entry name" value="AMINO-ACID ACETYLTRANSFERASE"/>
    <property type="match status" value="1"/>
</dbReference>
<sequence length="476" mass="52599">MSSSERESAGISSRSRFEHTAEDSGNPKRNADLSVENQNWIRWFRQTSPYINANRGKRLVIALSGDALDHENLIDIVHDVAMLNSLGVKIVLVFGARPQINRALHQAGIDDQVCGKLRVTSARAMPHVLQAAGGLRCQLEALLSAGMANSPMHGASIKVISGNFVMSRPVGVLDGVDYGFTGRVRKVDAHAIQQFLDQQAIVLLPSIGYSLTGEAFNLSYEDVAASVASAIGAHKLIMFSEQGGILDGNGDLIRELSLARAQRLLAQVEGVSPQDALDPECRDLLAFICTACHQGVDRSYVLSFQHEGALLQEMFTRDGLGTMISAQDYEQIRPAKLTDIGGISELLRPLEEQGILIRRSRELLEMEIDKFTVDERDGGIIGCAALYPYPSERIGELACFAVSSRYRRHGRGDTLLQIIEDKARRLKLNRIFALTTQTEHWFRERGFVPASINELPESKRAAYNNQRNSKLFIKML</sequence>
<dbReference type="InterPro" id="IPR033719">
    <property type="entry name" value="NAGS_kin"/>
</dbReference>
<comment type="similarity">
    <text evidence="2 8">Belongs to the acetyltransferase family. ArgA subfamily.</text>
</comment>
<dbReference type="InterPro" id="IPR036393">
    <property type="entry name" value="AceGlu_kinase-like_sf"/>
</dbReference>
<dbReference type="EC" id="2.3.1.1" evidence="8"/>
<evidence type="ECO:0000256" key="1">
    <source>
        <dbReference type="ARBA" id="ARBA00004925"/>
    </source>
</evidence>
<dbReference type="Gene3D" id="3.40.1160.10">
    <property type="entry name" value="Acetylglutamate kinase-like"/>
    <property type="match status" value="1"/>
</dbReference>
<dbReference type="EMBL" id="CP021425">
    <property type="protein sequence ID" value="ARU58557.1"/>
    <property type="molecule type" value="Genomic_DNA"/>
</dbReference>
<dbReference type="NCBIfam" id="TIGR01890">
    <property type="entry name" value="N-Ac-Glu-synth"/>
    <property type="match status" value="1"/>
</dbReference>
<evidence type="ECO:0000259" key="10">
    <source>
        <dbReference type="PROSITE" id="PS51186"/>
    </source>
</evidence>
<feature type="compositionally biased region" description="Basic and acidic residues" evidence="9">
    <location>
        <begin position="15"/>
        <end position="31"/>
    </location>
</feature>
<dbReference type="GO" id="GO:0005737">
    <property type="term" value="C:cytoplasm"/>
    <property type="evidence" value="ECO:0007669"/>
    <property type="project" value="UniProtKB-SubCell"/>
</dbReference>